<feature type="signal peptide" evidence="6">
    <location>
        <begin position="1"/>
        <end position="28"/>
    </location>
</feature>
<dbReference type="InterPro" id="IPR029063">
    <property type="entry name" value="SAM-dependent_MTases_sf"/>
</dbReference>
<dbReference type="NCBIfam" id="TIGR00536">
    <property type="entry name" value="hemK_fam"/>
    <property type="match status" value="1"/>
</dbReference>
<keyword evidence="2" id="KW-0489">Methyltransferase</keyword>
<protein>
    <recommendedName>
        <fullName evidence="1">peptide chain release factor N(5)-glutamine methyltransferase</fullName>
        <ecNumber evidence="1">2.1.1.297</ecNumber>
    </recommendedName>
</protein>
<evidence type="ECO:0000256" key="5">
    <source>
        <dbReference type="ARBA" id="ARBA00048391"/>
    </source>
</evidence>
<dbReference type="InterPro" id="IPR004556">
    <property type="entry name" value="HemK-like"/>
</dbReference>
<evidence type="ECO:0000256" key="2">
    <source>
        <dbReference type="ARBA" id="ARBA00022603"/>
    </source>
</evidence>
<dbReference type="OrthoDB" id="269872at2759"/>
<dbReference type="GO" id="GO:0102559">
    <property type="term" value="F:peptide chain release factor N(5)-glutamine methyltransferase activity"/>
    <property type="evidence" value="ECO:0007669"/>
    <property type="project" value="UniProtKB-EC"/>
</dbReference>
<dbReference type="Proteomes" id="UP000187013">
    <property type="component" value="Unassembled WGS sequence"/>
</dbReference>
<accession>A0A1Q3AKJ7</accession>
<evidence type="ECO:0000256" key="1">
    <source>
        <dbReference type="ARBA" id="ARBA00012771"/>
    </source>
</evidence>
<name>A0A1Q3AKJ7_ZYGRO</name>
<dbReference type="CDD" id="cd02440">
    <property type="entry name" value="AdoMet_MTases"/>
    <property type="match status" value="1"/>
</dbReference>
<comment type="catalytic activity">
    <reaction evidence="5">
        <text>L-glutaminyl-[peptide chain release factor] + S-adenosyl-L-methionine = N(5)-methyl-L-glutaminyl-[peptide chain release factor] + S-adenosyl-L-homocysteine + H(+)</text>
        <dbReference type="Rhea" id="RHEA:42896"/>
        <dbReference type="Rhea" id="RHEA-COMP:10271"/>
        <dbReference type="Rhea" id="RHEA-COMP:10272"/>
        <dbReference type="ChEBI" id="CHEBI:15378"/>
        <dbReference type="ChEBI" id="CHEBI:30011"/>
        <dbReference type="ChEBI" id="CHEBI:57856"/>
        <dbReference type="ChEBI" id="CHEBI:59789"/>
        <dbReference type="ChEBI" id="CHEBI:61891"/>
        <dbReference type="EC" id="2.1.1.297"/>
    </reaction>
</comment>
<keyword evidence="3" id="KW-0808">Transferase</keyword>
<evidence type="ECO:0000313" key="8">
    <source>
        <dbReference type="EMBL" id="GAV56053.1"/>
    </source>
</evidence>
<dbReference type="Pfam" id="PF05175">
    <property type="entry name" value="MTS"/>
    <property type="match status" value="1"/>
</dbReference>
<evidence type="ECO:0000313" key="9">
    <source>
        <dbReference type="Proteomes" id="UP000187013"/>
    </source>
</evidence>
<dbReference type="AlphaFoldDB" id="A0A1Q3AKJ7"/>
<dbReference type="EC" id="2.1.1.297" evidence="1"/>
<dbReference type="EMBL" id="BDGX01000052">
    <property type="protein sequence ID" value="GAV56053.1"/>
    <property type="molecule type" value="Genomic_DNA"/>
</dbReference>
<dbReference type="GO" id="GO:0005739">
    <property type="term" value="C:mitochondrion"/>
    <property type="evidence" value="ECO:0007669"/>
    <property type="project" value="TreeGrafter"/>
</dbReference>
<feature type="chain" id="PRO_5012388301" description="peptide chain release factor N(5)-glutamine methyltransferase" evidence="6">
    <location>
        <begin position="29"/>
        <end position="303"/>
    </location>
</feature>
<dbReference type="SUPFAM" id="SSF53335">
    <property type="entry name" value="S-adenosyl-L-methionine-dependent methyltransferases"/>
    <property type="match status" value="1"/>
</dbReference>
<comment type="caution">
    <text evidence="8">The sequence shown here is derived from an EMBL/GenBank/DDBJ whole genome shotgun (WGS) entry which is preliminary data.</text>
</comment>
<keyword evidence="6" id="KW-0732">Signal</keyword>
<reference evidence="8 9" key="1">
    <citation type="submission" date="2016-08" db="EMBL/GenBank/DDBJ databases">
        <title>Draft genome sequence of allopolyploid Zygosaccharomyces rouxii.</title>
        <authorList>
            <person name="Watanabe J."/>
            <person name="Uehara K."/>
            <person name="Mogi Y."/>
            <person name="Tsukioka Y."/>
        </authorList>
    </citation>
    <scope>NUCLEOTIDE SEQUENCE [LARGE SCALE GENOMIC DNA]</scope>
    <source>
        <strain evidence="8 9">NBRC 110957</strain>
    </source>
</reference>
<feature type="domain" description="Methyltransferase small" evidence="7">
    <location>
        <begin position="110"/>
        <end position="189"/>
    </location>
</feature>
<dbReference type="Gene3D" id="3.40.50.150">
    <property type="entry name" value="Vaccinia Virus protein VP39"/>
    <property type="match status" value="1"/>
</dbReference>
<dbReference type="InterPro" id="IPR050320">
    <property type="entry name" value="N5-glutamine_MTase"/>
</dbReference>
<dbReference type="PANTHER" id="PTHR18895:SF74">
    <property type="entry name" value="MTRF1L RELEASE FACTOR GLUTAMINE METHYLTRANSFERASE"/>
    <property type="match status" value="1"/>
</dbReference>
<evidence type="ECO:0000259" key="7">
    <source>
        <dbReference type="Pfam" id="PF05175"/>
    </source>
</evidence>
<proteinExistence type="predicted"/>
<organism evidence="8 9">
    <name type="scientific">Zygosaccharomyces rouxii</name>
    <dbReference type="NCBI Taxonomy" id="4956"/>
    <lineage>
        <taxon>Eukaryota</taxon>
        <taxon>Fungi</taxon>
        <taxon>Dikarya</taxon>
        <taxon>Ascomycota</taxon>
        <taxon>Saccharomycotina</taxon>
        <taxon>Saccharomycetes</taxon>
        <taxon>Saccharomycetales</taxon>
        <taxon>Saccharomycetaceae</taxon>
        <taxon>Zygosaccharomyces</taxon>
    </lineage>
</organism>
<keyword evidence="4" id="KW-0949">S-adenosyl-L-methionine</keyword>
<evidence type="ECO:0000256" key="3">
    <source>
        <dbReference type="ARBA" id="ARBA00022679"/>
    </source>
</evidence>
<evidence type="ECO:0000256" key="6">
    <source>
        <dbReference type="SAM" id="SignalP"/>
    </source>
</evidence>
<gene>
    <name evidence="8" type="ORF">ZYGR_0AZ02250</name>
</gene>
<evidence type="ECO:0000256" key="4">
    <source>
        <dbReference type="ARBA" id="ARBA00022691"/>
    </source>
</evidence>
<sequence length="303" mass="34028">MPRVAPRSLKKALKVHSLLPLLLPACRTIEQGTQELRWMRNELTSEKQVRRACLQRFKLVPLQYILGSQPFGELDIVCRPGVLIPRWETEEWVCELSERLLGSMGPLSSRLTVWDLCCGTGCVGLLLQRRLGPSCELTAVDVSSAAIDVCAENARRNGMVKPRLIAADVLAGEMGPADRIALLTCNPPYIPRSRFAADTSPSVKRFEPQLALIGDLEFYSKLVDTWIHRTDSFVYEIGDRRQIEYVMHEIRNDPRLSLEWCVGYRLDSSGCPRVVYGYKVESSLSKALSGYGKLLYRAPCAGK</sequence>
<dbReference type="PANTHER" id="PTHR18895">
    <property type="entry name" value="HEMK METHYLTRANSFERASE"/>
    <property type="match status" value="1"/>
</dbReference>
<dbReference type="InterPro" id="IPR007848">
    <property type="entry name" value="Small_mtfrase_dom"/>
</dbReference>
<dbReference type="GO" id="GO:0032259">
    <property type="term" value="P:methylation"/>
    <property type="evidence" value="ECO:0007669"/>
    <property type="project" value="UniProtKB-KW"/>
</dbReference>